<comment type="caution">
    <text evidence="1">The sequence shown here is derived from an EMBL/GenBank/DDBJ whole genome shotgun (WGS) entry which is preliminary data.</text>
</comment>
<evidence type="ECO:0008006" key="3">
    <source>
        <dbReference type="Google" id="ProtNLM"/>
    </source>
</evidence>
<proteinExistence type="predicted"/>
<reference evidence="1 2" key="1">
    <citation type="submission" date="2019-03" db="EMBL/GenBank/DDBJ databases">
        <title>Single cell metagenomics reveals metabolic interactions within the superorganism composed of flagellate Streblomastix strix and complex community of Bacteroidetes bacteria on its surface.</title>
        <authorList>
            <person name="Treitli S.C."/>
            <person name="Kolisko M."/>
            <person name="Husnik F."/>
            <person name="Keeling P."/>
            <person name="Hampl V."/>
        </authorList>
    </citation>
    <scope>NUCLEOTIDE SEQUENCE [LARGE SCALE GENOMIC DNA]</scope>
    <source>
        <strain evidence="1">ST1C</strain>
    </source>
</reference>
<sequence length="220" mass="25084">MSDINEYNVQGGFIGLDEFILLEIASDLIDLEDIQQLVCLNKKTFKLKDHIRFHKAIENKINIPISITVPEGDYIKKEDEFTYISTKDEFKTFPIDKQISHGIYRCEFKNNNNVSAFGVMKSGLVIPFGRGCGNGKQIGVRQESKHGYTVAIEINMTPPRTASFFVNGKQLPVFVSNLPESVQFFFFLYFKDESVTILSLKRIEAPTATNIPNAKEMKWK</sequence>
<dbReference type="AlphaFoldDB" id="A0A5J4WEB4"/>
<dbReference type="EMBL" id="SNRW01002478">
    <property type="protein sequence ID" value="KAA6392639.1"/>
    <property type="molecule type" value="Genomic_DNA"/>
</dbReference>
<gene>
    <name evidence="1" type="ORF">EZS28_011832</name>
</gene>
<dbReference type="Proteomes" id="UP000324800">
    <property type="component" value="Unassembled WGS sequence"/>
</dbReference>
<accession>A0A5J4WEB4</accession>
<evidence type="ECO:0000313" key="2">
    <source>
        <dbReference type="Proteomes" id="UP000324800"/>
    </source>
</evidence>
<evidence type="ECO:0000313" key="1">
    <source>
        <dbReference type="EMBL" id="KAA6392639.1"/>
    </source>
</evidence>
<name>A0A5J4WEB4_9EUKA</name>
<protein>
    <recommendedName>
        <fullName evidence="3">SPRY domain-containing protein</fullName>
    </recommendedName>
</protein>
<organism evidence="1 2">
    <name type="scientific">Streblomastix strix</name>
    <dbReference type="NCBI Taxonomy" id="222440"/>
    <lineage>
        <taxon>Eukaryota</taxon>
        <taxon>Metamonada</taxon>
        <taxon>Preaxostyla</taxon>
        <taxon>Oxymonadida</taxon>
        <taxon>Streblomastigidae</taxon>
        <taxon>Streblomastix</taxon>
    </lineage>
</organism>